<dbReference type="InterPro" id="IPR035979">
    <property type="entry name" value="RBD_domain_sf"/>
</dbReference>
<organism evidence="2 3">
    <name type="scientific">Prorocentrum cordatum</name>
    <dbReference type="NCBI Taxonomy" id="2364126"/>
    <lineage>
        <taxon>Eukaryota</taxon>
        <taxon>Sar</taxon>
        <taxon>Alveolata</taxon>
        <taxon>Dinophyceae</taxon>
        <taxon>Prorocentrales</taxon>
        <taxon>Prorocentraceae</taxon>
        <taxon>Prorocentrum</taxon>
    </lineage>
</organism>
<gene>
    <name evidence="2" type="ORF">PCOR1329_LOCUS30495</name>
</gene>
<sequence>MSSAAIEVSGIAEQSSRLSLKKAMEQFGEVTGCHMGQRGVDLPIVRFQTQAMAETALDALKGGQVWLDGCVLSAEWRGSGGPKSAPGPPPGSGPALRRDEAAMDMGSRDLLGGSRGGGGGRGGRSRSREKDRNKDKDRDRDKDRDKRKKDRSHSRRRRRD</sequence>
<comment type="caution">
    <text evidence="2">The sequence shown here is derived from an EMBL/GenBank/DDBJ whole genome shotgun (WGS) entry which is preliminary data.</text>
</comment>
<dbReference type="EMBL" id="CAUYUJ010011736">
    <property type="protein sequence ID" value="CAK0832494.1"/>
    <property type="molecule type" value="Genomic_DNA"/>
</dbReference>
<proteinExistence type="predicted"/>
<protein>
    <recommendedName>
        <fullName evidence="4">RRM domain-containing protein</fullName>
    </recommendedName>
</protein>
<evidence type="ECO:0008006" key="4">
    <source>
        <dbReference type="Google" id="ProtNLM"/>
    </source>
</evidence>
<evidence type="ECO:0000256" key="1">
    <source>
        <dbReference type="SAM" id="MobiDB-lite"/>
    </source>
</evidence>
<feature type="compositionally biased region" description="Basic and acidic residues" evidence="1">
    <location>
        <begin position="126"/>
        <end position="144"/>
    </location>
</feature>
<dbReference type="InterPro" id="IPR012677">
    <property type="entry name" value="Nucleotide-bd_a/b_plait_sf"/>
</dbReference>
<feature type="compositionally biased region" description="Gly residues" evidence="1">
    <location>
        <begin position="113"/>
        <end position="122"/>
    </location>
</feature>
<dbReference type="Proteomes" id="UP001189429">
    <property type="component" value="Unassembled WGS sequence"/>
</dbReference>
<feature type="compositionally biased region" description="Basic residues" evidence="1">
    <location>
        <begin position="145"/>
        <end position="160"/>
    </location>
</feature>
<evidence type="ECO:0000313" key="2">
    <source>
        <dbReference type="EMBL" id="CAK0832494.1"/>
    </source>
</evidence>
<evidence type="ECO:0000313" key="3">
    <source>
        <dbReference type="Proteomes" id="UP001189429"/>
    </source>
</evidence>
<accession>A0ABN9SL13</accession>
<dbReference type="Gene3D" id="3.30.70.330">
    <property type="match status" value="1"/>
</dbReference>
<name>A0ABN9SL13_9DINO</name>
<feature type="region of interest" description="Disordered" evidence="1">
    <location>
        <begin position="76"/>
        <end position="160"/>
    </location>
</feature>
<reference evidence="2" key="1">
    <citation type="submission" date="2023-10" db="EMBL/GenBank/DDBJ databases">
        <authorList>
            <person name="Chen Y."/>
            <person name="Shah S."/>
            <person name="Dougan E. K."/>
            <person name="Thang M."/>
            <person name="Chan C."/>
        </authorList>
    </citation>
    <scope>NUCLEOTIDE SEQUENCE [LARGE SCALE GENOMIC DNA]</scope>
</reference>
<dbReference type="SUPFAM" id="SSF54928">
    <property type="entry name" value="RNA-binding domain, RBD"/>
    <property type="match status" value="1"/>
</dbReference>
<keyword evidence="3" id="KW-1185">Reference proteome</keyword>